<evidence type="ECO:0000313" key="1">
    <source>
        <dbReference type="EMBL" id="GAA2071409.1"/>
    </source>
</evidence>
<dbReference type="Proteomes" id="UP001500016">
    <property type="component" value="Unassembled WGS sequence"/>
</dbReference>
<dbReference type="RefSeq" id="WP_344526838.1">
    <property type="nucleotide sequence ID" value="NZ_BAAAPE010000007.1"/>
</dbReference>
<reference evidence="2" key="1">
    <citation type="journal article" date="2019" name="Int. J. Syst. Evol. Microbiol.">
        <title>The Global Catalogue of Microorganisms (GCM) 10K type strain sequencing project: providing services to taxonomists for standard genome sequencing and annotation.</title>
        <authorList>
            <consortium name="The Broad Institute Genomics Platform"/>
            <consortium name="The Broad Institute Genome Sequencing Center for Infectious Disease"/>
            <person name="Wu L."/>
            <person name="Ma J."/>
        </authorList>
    </citation>
    <scope>NUCLEOTIDE SEQUENCE [LARGE SCALE GENOMIC DNA]</scope>
    <source>
        <strain evidence="2">JCM 15478</strain>
    </source>
</reference>
<evidence type="ECO:0008006" key="3">
    <source>
        <dbReference type="Google" id="ProtNLM"/>
    </source>
</evidence>
<evidence type="ECO:0000313" key="2">
    <source>
        <dbReference type="Proteomes" id="UP001500016"/>
    </source>
</evidence>
<gene>
    <name evidence="1" type="ORF">GCM10009801_23020</name>
</gene>
<dbReference type="EMBL" id="BAAAPE010000007">
    <property type="protein sequence ID" value="GAA2071409.1"/>
    <property type="molecule type" value="Genomic_DNA"/>
</dbReference>
<protein>
    <recommendedName>
        <fullName evidence="3">Secreted protein</fullName>
    </recommendedName>
</protein>
<sequence length="254" mass="27405">MSQGLIVGLIAAVCGLLGTAFGAVVTARATKIGADKSAESATKQVRDQVNAEHAHWLRQERLNAYDGFLEAWDEFMRTMRGEQGARENGLTAVAGRTGERAQRIALLGPNEVALAAEDLAKAAWQDVNALINLVQSGRGLRNSDLFDSPVQEGHLESLSGAIDRLDEVLAAAREGRGGTDDDSQVFEIIQQVNENLSRVNEVTRQLDERSNLFAVFGEEASAASELISANAELRARSRARFVAEARRALSSPPH</sequence>
<comment type="caution">
    <text evidence="1">The sequence shown here is derived from an EMBL/GenBank/DDBJ whole genome shotgun (WGS) entry which is preliminary data.</text>
</comment>
<name>A0ABP5HEY9_9ACTN</name>
<proteinExistence type="predicted"/>
<accession>A0ABP5HEY9</accession>
<keyword evidence="2" id="KW-1185">Reference proteome</keyword>
<organism evidence="1 2">
    <name type="scientific">Streptomyces albiaxialis</name>
    <dbReference type="NCBI Taxonomy" id="329523"/>
    <lineage>
        <taxon>Bacteria</taxon>
        <taxon>Bacillati</taxon>
        <taxon>Actinomycetota</taxon>
        <taxon>Actinomycetes</taxon>
        <taxon>Kitasatosporales</taxon>
        <taxon>Streptomycetaceae</taxon>
        <taxon>Streptomyces</taxon>
    </lineage>
</organism>